<comment type="caution">
    <text evidence="1">The sequence shown here is derived from an EMBL/GenBank/DDBJ whole genome shotgun (WGS) entry which is preliminary data.</text>
</comment>
<dbReference type="AlphaFoldDB" id="A0A8T0HII3"/>
<keyword evidence="2" id="KW-1185">Reference proteome</keyword>
<dbReference type="EMBL" id="CM026427">
    <property type="protein sequence ID" value="KAG0570514.1"/>
    <property type="molecule type" value="Genomic_DNA"/>
</dbReference>
<accession>A0A8T0HII3</accession>
<name>A0A8T0HII3_CERPU</name>
<organism evidence="1 2">
    <name type="scientific">Ceratodon purpureus</name>
    <name type="common">Fire moss</name>
    <name type="synonym">Dicranum purpureum</name>
    <dbReference type="NCBI Taxonomy" id="3225"/>
    <lineage>
        <taxon>Eukaryota</taxon>
        <taxon>Viridiplantae</taxon>
        <taxon>Streptophyta</taxon>
        <taxon>Embryophyta</taxon>
        <taxon>Bryophyta</taxon>
        <taxon>Bryophytina</taxon>
        <taxon>Bryopsida</taxon>
        <taxon>Dicranidae</taxon>
        <taxon>Pseudoditrichales</taxon>
        <taxon>Ditrichaceae</taxon>
        <taxon>Ceratodon</taxon>
    </lineage>
</organism>
<proteinExistence type="predicted"/>
<protein>
    <submittedName>
        <fullName evidence="1">Uncharacterized protein</fullName>
    </submittedName>
</protein>
<evidence type="ECO:0000313" key="1">
    <source>
        <dbReference type="EMBL" id="KAG0570514.1"/>
    </source>
</evidence>
<sequence length="106" mass="12399">MLTRLFYMYVSIGYFDDPFHIQFQGFFTRLSRQRGGEPIICTSLYDWSCGIWIGFHVFVRWHLPQGRVIDNCFSNLIVGNLSAQGFDGEEWCLTLCYHHSAFCDAQ</sequence>
<gene>
    <name evidence="1" type="ORF">KC19_6G168000</name>
</gene>
<dbReference type="Proteomes" id="UP000822688">
    <property type="component" value="Chromosome 6"/>
</dbReference>
<evidence type="ECO:0000313" key="2">
    <source>
        <dbReference type="Proteomes" id="UP000822688"/>
    </source>
</evidence>
<reference evidence="1 2" key="1">
    <citation type="submission" date="2020-06" db="EMBL/GenBank/DDBJ databases">
        <title>WGS assembly of Ceratodon purpureus strain R40.</title>
        <authorList>
            <person name="Carey S.B."/>
            <person name="Jenkins J."/>
            <person name="Shu S."/>
            <person name="Lovell J.T."/>
            <person name="Sreedasyam A."/>
            <person name="Maumus F."/>
            <person name="Tiley G.P."/>
            <person name="Fernandez-Pozo N."/>
            <person name="Barry K."/>
            <person name="Chen C."/>
            <person name="Wang M."/>
            <person name="Lipzen A."/>
            <person name="Daum C."/>
            <person name="Saski C.A."/>
            <person name="Payton A.C."/>
            <person name="Mcbreen J.C."/>
            <person name="Conrad R.E."/>
            <person name="Kollar L.M."/>
            <person name="Olsson S."/>
            <person name="Huttunen S."/>
            <person name="Landis J.B."/>
            <person name="Wickett N.J."/>
            <person name="Johnson M.G."/>
            <person name="Rensing S.A."/>
            <person name="Grimwood J."/>
            <person name="Schmutz J."/>
            <person name="Mcdaniel S.F."/>
        </authorList>
    </citation>
    <scope>NUCLEOTIDE SEQUENCE [LARGE SCALE GENOMIC DNA]</scope>
    <source>
        <strain evidence="1 2">R40</strain>
    </source>
</reference>